<dbReference type="SUPFAM" id="SSF53850">
    <property type="entry name" value="Periplasmic binding protein-like II"/>
    <property type="match status" value="2"/>
</dbReference>
<dbReference type="SMART" id="SM00388">
    <property type="entry name" value="HisKA"/>
    <property type="match status" value="1"/>
</dbReference>
<keyword evidence="9" id="KW-1185">Reference proteome</keyword>
<gene>
    <name evidence="8" type="ORF">GCM10011415_27570</name>
</gene>
<comment type="catalytic activity">
    <reaction evidence="1">
        <text>ATP + protein L-histidine = ADP + protein N-phospho-L-histidine.</text>
        <dbReference type="EC" id="2.7.13.3"/>
    </reaction>
</comment>
<dbReference type="SUPFAM" id="SSF55874">
    <property type="entry name" value="ATPase domain of HSP90 chaperone/DNA topoisomerase II/histidine kinase"/>
    <property type="match status" value="1"/>
</dbReference>
<dbReference type="PANTHER" id="PTHR43065:SF42">
    <property type="entry name" value="TWO-COMPONENT SENSOR PPRA"/>
    <property type="match status" value="1"/>
</dbReference>
<dbReference type="SMART" id="SM00062">
    <property type="entry name" value="PBPb"/>
    <property type="match status" value="2"/>
</dbReference>
<evidence type="ECO:0000259" key="6">
    <source>
        <dbReference type="PROSITE" id="PS50109"/>
    </source>
</evidence>
<evidence type="ECO:0000256" key="1">
    <source>
        <dbReference type="ARBA" id="ARBA00000085"/>
    </source>
</evidence>
<dbReference type="Gene3D" id="3.30.565.10">
    <property type="entry name" value="Histidine kinase-like ATPase, C-terminal domain"/>
    <property type="match status" value="1"/>
</dbReference>
<feature type="domain" description="Response regulatory" evidence="7">
    <location>
        <begin position="930"/>
        <end position="1044"/>
    </location>
</feature>
<dbReference type="Pfam" id="PF00512">
    <property type="entry name" value="HisKA"/>
    <property type="match status" value="1"/>
</dbReference>
<evidence type="ECO:0000256" key="3">
    <source>
        <dbReference type="ARBA" id="ARBA00022553"/>
    </source>
</evidence>
<dbReference type="Gene3D" id="1.10.287.130">
    <property type="match status" value="1"/>
</dbReference>
<dbReference type="PROSITE" id="PS50109">
    <property type="entry name" value="HIS_KIN"/>
    <property type="match status" value="1"/>
</dbReference>
<dbReference type="EMBL" id="BMJV01000005">
    <property type="protein sequence ID" value="GGG77177.1"/>
    <property type="molecule type" value="Genomic_DNA"/>
</dbReference>
<dbReference type="InterPro" id="IPR036890">
    <property type="entry name" value="HATPase_C_sf"/>
</dbReference>
<dbReference type="Gene3D" id="3.40.190.10">
    <property type="entry name" value="Periplasmic binding protein-like II"/>
    <property type="match status" value="4"/>
</dbReference>
<keyword evidence="5" id="KW-1133">Transmembrane helix</keyword>
<dbReference type="Pfam" id="PF00072">
    <property type="entry name" value="Response_reg"/>
    <property type="match status" value="1"/>
</dbReference>
<feature type="domain" description="Histidine kinase" evidence="6">
    <location>
        <begin position="694"/>
        <end position="910"/>
    </location>
</feature>
<dbReference type="SUPFAM" id="SSF52172">
    <property type="entry name" value="CheY-like"/>
    <property type="match status" value="1"/>
</dbReference>
<dbReference type="InterPro" id="IPR004358">
    <property type="entry name" value="Sig_transdc_His_kin-like_C"/>
</dbReference>
<dbReference type="Pfam" id="PF00497">
    <property type="entry name" value="SBP_bac_3"/>
    <property type="match status" value="2"/>
</dbReference>
<evidence type="ECO:0000313" key="8">
    <source>
        <dbReference type="EMBL" id="GGG77177.1"/>
    </source>
</evidence>
<dbReference type="InterPro" id="IPR001789">
    <property type="entry name" value="Sig_transdc_resp-reg_receiver"/>
</dbReference>
<dbReference type="GO" id="GO:0000155">
    <property type="term" value="F:phosphorelay sensor kinase activity"/>
    <property type="evidence" value="ECO:0007669"/>
    <property type="project" value="InterPro"/>
</dbReference>
<comment type="caution">
    <text evidence="8">The sequence shown here is derived from an EMBL/GenBank/DDBJ whole genome shotgun (WGS) entry which is preliminary data.</text>
</comment>
<evidence type="ECO:0000256" key="5">
    <source>
        <dbReference type="SAM" id="Phobius"/>
    </source>
</evidence>
<keyword evidence="3 4" id="KW-0597">Phosphoprotein</keyword>
<dbReference type="SMART" id="SM00387">
    <property type="entry name" value="HATPase_c"/>
    <property type="match status" value="1"/>
</dbReference>
<dbReference type="SUPFAM" id="SSF47384">
    <property type="entry name" value="Homodimeric domain of signal transducing histidine kinase"/>
    <property type="match status" value="1"/>
</dbReference>
<protein>
    <recommendedName>
        <fullName evidence="2">histidine kinase</fullName>
        <ecNumber evidence="2">2.7.13.3</ecNumber>
    </recommendedName>
</protein>
<dbReference type="InterPro" id="IPR035965">
    <property type="entry name" value="PAS-like_dom_sf"/>
</dbReference>
<proteinExistence type="predicted"/>
<evidence type="ECO:0000256" key="2">
    <source>
        <dbReference type="ARBA" id="ARBA00012438"/>
    </source>
</evidence>
<dbReference type="PANTHER" id="PTHR43065">
    <property type="entry name" value="SENSOR HISTIDINE KINASE"/>
    <property type="match status" value="1"/>
</dbReference>
<feature type="transmembrane region" description="Helical" evidence="5">
    <location>
        <begin position="508"/>
        <end position="528"/>
    </location>
</feature>
<dbReference type="SMART" id="SM00448">
    <property type="entry name" value="REC"/>
    <property type="match status" value="1"/>
</dbReference>
<keyword evidence="5" id="KW-0472">Membrane</keyword>
<evidence type="ECO:0000259" key="7">
    <source>
        <dbReference type="PROSITE" id="PS50110"/>
    </source>
</evidence>
<dbReference type="EC" id="2.7.13.3" evidence="2"/>
<reference evidence="8" key="2">
    <citation type="submission" date="2020-09" db="EMBL/GenBank/DDBJ databases">
        <authorList>
            <person name="Sun Q."/>
            <person name="Zhou Y."/>
        </authorList>
    </citation>
    <scope>NUCLEOTIDE SEQUENCE</scope>
    <source>
        <strain evidence="8">CGMCC 1.15762</strain>
    </source>
</reference>
<sequence>MLKMDFSGPGATTTAALTRRPRPVLAPVLALVLVALSVLVLPAASSAQVEEDTLLVPWAPVPGVYETQADGSLGGFFADLAVAVADHAGLSLEFVEYPDFSAAVAAQAAGDTDLLAGIVDLPILRSATVLSDPVTQIPVHLFVRSDAPLSLLPGALDGRRIGVLREMARDDLAGVSGLAEMVSFDTMTAAFGALLSGELDGMVALNKPAADYIRAARIEPLVRIAGEALRREDHYVSVSRDHTDLLPRINTAIATLVESGEMQRILVRWNMVPPDPVPEVLSVGVTPFPPYQVITPEGEFTGFGVEALRQIARRAGLSLVFREITSAQWAEGPAPGRYDLLPPISMTEQRRHEMDFTRAIQQSPYAIFLEGEDTREVANLADLVGLRVGVVEYNLARNVAAQQDGIELVEYGSKERLLNALIADEVEAVLYSAATLRELARDRGVLGQIREVSPPFMVSARAIALRFGLVQVRERLDAMIPGYLSSEEYSRLRERWLGTPGFWTPQRVWLALFGGLVLALAIVAAFLWQSRRARNRLEGQASELERLSARLGAVLATTRSGIIGLRPDGLIAVANPGAMEMLELGDTDWPVPWPSELRFVEPESAQPLEASADPVRRALAGATLRYEPAILRPEGAGDIAELRHVRVSCSQVAARERSDVTTVVVIDDVTELETKRQQIERAGRLDALGQLTGGVAHDFNNILGTIEYAVELASMGANERDRKFLDKALGSVQRGNELTSRLLSFAKRQPGSRRKVQMAEVMTDLRNLAGPVIEKSVMLEFKDVDPGLAVFCDLGQLENALLNLLLNSRDAILSGGASGTIRVSATRTGRRNAAGVELIEICVSDDGPGMTPEVKSRATDPFFTTKSRGKGTGLGLSIVYGFVEQAEGDLQIISEPGEGTTICMLLPEAEAPDDTIDAESEDAPLGNGERILVAEDEADLLEMTSEILRRLGYEVHEAASGGEALDLAVREGPFDLVLSDVVMPGGMGGFELAQEVRLRWPSLPVLYMSGYTGITKESMGSVVAPVLRKPCGRRDLAWAIRKMLDRAE</sequence>
<dbReference type="AlphaFoldDB" id="A0A8J2ZKY1"/>
<dbReference type="Pfam" id="PF02518">
    <property type="entry name" value="HATPase_c"/>
    <property type="match status" value="1"/>
</dbReference>
<dbReference type="InterPro" id="IPR005467">
    <property type="entry name" value="His_kinase_dom"/>
</dbReference>
<keyword evidence="5" id="KW-0812">Transmembrane</keyword>
<evidence type="ECO:0000256" key="4">
    <source>
        <dbReference type="PROSITE-ProRule" id="PRU00169"/>
    </source>
</evidence>
<dbReference type="InterPro" id="IPR011006">
    <property type="entry name" value="CheY-like_superfamily"/>
</dbReference>
<dbReference type="InterPro" id="IPR036097">
    <property type="entry name" value="HisK_dim/P_sf"/>
</dbReference>
<name>A0A8J2ZKY1_9RHOB</name>
<dbReference type="InterPro" id="IPR003661">
    <property type="entry name" value="HisK_dim/P_dom"/>
</dbReference>
<dbReference type="RefSeq" id="WP_188790799.1">
    <property type="nucleotide sequence ID" value="NZ_BMJV01000005.1"/>
</dbReference>
<reference evidence="8" key="1">
    <citation type="journal article" date="2014" name="Int. J. Syst. Evol. Microbiol.">
        <title>Complete genome sequence of Corynebacterium casei LMG S-19264T (=DSM 44701T), isolated from a smear-ripened cheese.</title>
        <authorList>
            <consortium name="US DOE Joint Genome Institute (JGI-PGF)"/>
            <person name="Walter F."/>
            <person name="Albersmeier A."/>
            <person name="Kalinowski J."/>
            <person name="Ruckert C."/>
        </authorList>
    </citation>
    <scope>NUCLEOTIDE SEQUENCE</scope>
    <source>
        <strain evidence="8">CGMCC 1.15762</strain>
    </source>
</reference>
<dbReference type="Gene3D" id="3.30.450.20">
    <property type="entry name" value="PAS domain"/>
    <property type="match status" value="1"/>
</dbReference>
<dbReference type="Proteomes" id="UP000617145">
    <property type="component" value="Unassembled WGS sequence"/>
</dbReference>
<dbReference type="PROSITE" id="PS50110">
    <property type="entry name" value="RESPONSE_REGULATORY"/>
    <property type="match status" value="1"/>
</dbReference>
<dbReference type="Gene3D" id="3.40.50.2300">
    <property type="match status" value="1"/>
</dbReference>
<feature type="modified residue" description="4-aspartylphosphate" evidence="4">
    <location>
        <position position="980"/>
    </location>
</feature>
<dbReference type="PRINTS" id="PR00344">
    <property type="entry name" value="BCTRLSENSOR"/>
</dbReference>
<dbReference type="InterPro" id="IPR003594">
    <property type="entry name" value="HATPase_dom"/>
</dbReference>
<accession>A0A8J2ZKY1</accession>
<evidence type="ECO:0000313" key="9">
    <source>
        <dbReference type="Proteomes" id="UP000617145"/>
    </source>
</evidence>
<organism evidence="8 9">
    <name type="scientific">Salipiger pallidus</name>
    <dbReference type="NCBI Taxonomy" id="1775170"/>
    <lineage>
        <taxon>Bacteria</taxon>
        <taxon>Pseudomonadati</taxon>
        <taxon>Pseudomonadota</taxon>
        <taxon>Alphaproteobacteria</taxon>
        <taxon>Rhodobacterales</taxon>
        <taxon>Roseobacteraceae</taxon>
        <taxon>Salipiger</taxon>
    </lineage>
</organism>
<dbReference type="SUPFAM" id="SSF55785">
    <property type="entry name" value="PYP-like sensor domain (PAS domain)"/>
    <property type="match status" value="1"/>
</dbReference>
<dbReference type="InterPro" id="IPR001638">
    <property type="entry name" value="Solute-binding_3/MltF_N"/>
</dbReference>